<sequence length="236" mass="25349">MPVQNLGAAALILLWAGPVLAACDLPAETADVLSVRPDGTIQLTDRREIKLAGVELADSGRAALPGLLKDERLTLRPTGKPDRWNRQPAHIEDVEQNLIEKGLGHAAAQAKGACLSELLVTEEKARKARIGIWAEPGYVLGAANGAALTEHLGRHVLAEGMVQSARLSKGRVYLNFARYWKSGLSLIIAEKDWPHFSGGAAVEAIAGKRLRARGRLEYRNGPAILAGADDRIEILP</sequence>
<reference evidence="2 3" key="1">
    <citation type="submission" date="2020-08" db="EMBL/GenBank/DDBJ databases">
        <title>Genome sequence of Rhizobiales bacterium strain IZ6.</title>
        <authorList>
            <person name="Nakai R."/>
            <person name="Naganuma T."/>
        </authorList>
    </citation>
    <scope>NUCLEOTIDE SEQUENCE [LARGE SCALE GENOMIC DNA]</scope>
    <source>
        <strain evidence="2 3">IZ6</strain>
    </source>
</reference>
<feature type="chain" id="PRO_5028146919" evidence="1">
    <location>
        <begin position="22"/>
        <end position="236"/>
    </location>
</feature>
<evidence type="ECO:0000313" key="3">
    <source>
        <dbReference type="Proteomes" id="UP000515317"/>
    </source>
</evidence>
<keyword evidence="1" id="KW-0732">Signal</keyword>
<dbReference type="RefSeq" id="WP_222876291.1">
    <property type="nucleotide sequence ID" value="NZ_AP023361.1"/>
</dbReference>
<evidence type="ECO:0000313" key="2">
    <source>
        <dbReference type="EMBL" id="BCJ89591.1"/>
    </source>
</evidence>
<protein>
    <submittedName>
        <fullName evidence="2">Nuclease</fullName>
    </submittedName>
</protein>
<dbReference type="InterPro" id="IPR035437">
    <property type="entry name" value="SNase_OB-fold_sf"/>
</dbReference>
<gene>
    <name evidence="2" type="ORF">IZ6_03260</name>
</gene>
<name>A0A6S6QRB9_9HYPH</name>
<dbReference type="KEGG" id="tso:IZ6_03260"/>
<accession>A0A6S6QRB9</accession>
<dbReference type="SUPFAM" id="SSF50199">
    <property type="entry name" value="Staphylococcal nuclease"/>
    <property type="match status" value="1"/>
</dbReference>
<proteinExistence type="predicted"/>
<organism evidence="2 3">
    <name type="scientific">Terrihabitans soli</name>
    <dbReference type="NCBI Taxonomy" id="708113"/>
    <lineage>
        <taxon>Bacteria</taxon>
        <taxon>Pseudomonadati</taxon>
        <taxon>Pseudomonadota</taxon>
        <taxon>Alphaproteobacteria</taxon>
        <taxon>Hyphomicrobiales</taxon>
        <taxon>Terrihabitans</taxon>
    </lineage>
</organism>
<evidence type="ECO:0000256" key="1">
    <source>
        <dbReference type="SAM" id="SignalP"/>
    </source>
</evidence>
<dbReference type="Gene3D" id="2.40.50.90">
    <property type="match status" value="1"/>
</dbReference>
<dbReference type="AlphaFoldDB" id="A0A6S6QRB9"/>
<feature type="signal peptide" evidence="1">
    <location>
        <begin position="1"/>
        <end position="21"/>
    </location>
</feature>
<dbReference type="Proteomes" id="UP000515317">
    <property type="component" value="Chromosome"/>
</dbReference>
<keyword evidence="3" id="KW-1185">Reference proteome</keyword>
<dbReference type="EMBL" id="AP023361">
    <property type="protein sequence ID" value="BCJ89591.1"/>
    <property type="molecule type" value="Genomic_DNA"/>
</dbReference>